<feature type="transmembrane region" description="Helical" evidence="8">
    <location>
        <begin position="171"/>
        <end position="189"/>
    </location>
</feature>
<reference evidence="9" key="1">
    <citation type="journal article" date="2020" name="Stud. Mycol.">
        <title>101 Dothideomycetes genomes: a test case for predicting lifestyles and emergence of pathogens.</title>
        <authorList>
            <person name="Haridas S."/>
            <person name="Albert R."/>
            <person name="Binder M."/>
            <person name="Bloem J."/>
            <person name="Labutti K."/>
            <person name="Salamov A."/>
            <person name="Andreopoulos B."/>
            <person name="Baker S."/>
            <person name="Barry K."/>
            <person name="Bills G."/>
            <person name="Bluhm B."/>
            <person name="Cannon C."/>
            <person name="Castanera R."/>
            <person name="Culley D."/>
            <person name="Daum C."/>
            <person name="Ezra D."/>
            <person name="Gonzalez J."/>
            <person name="Henrissat B."/>
            <person name="Kuo A."/>
            <person name="Liang C."/>
            <person name="Lipzen A."/>
            <person name="Lutzoni F."/>
            <person name="Magnuson J."/>
            <person name="Mondo S."/>
            <person name="Nolan M."/>
            <person name="Ohm R."/>
            <person name="Pangilinan J."/>
            <person name="Park H.-J."/>
            <person name="Ramirez L."/>
            <person name="Alfaro M."/>
            <person name="Sun H."/>
            <person name="Tritt A."/>
            <person name="Yoshinaga Y."/>
            <person name="Zwiers L.-H."/>
            <person name="Turgeon B."/>
            <person name="Goodwin S."/>
            <person name="Spatafora J."/>
            <person name="Crous P."/>
            <person name="Grigoriev I."/>
        </authorList>
    </citation>
    <scope>NUCLEOTIDE SEQUENCE</scope>
    <source>
        <strain evidence="9">CBS 130266</strain>
    </source>
</reference>
<evidence type="ECO:0000313" key="10">
    <source>
        <dbReference type="Proteomes" id="UP000800235"/>
    </source>
</evidence>
<feature type="transmembrane region" description="Helical" evidence="8">
    <location>
        <begin position="277"/>
        <end position="295"/>
    </location>
</feature>
<name>A0A9P4NS68_9PEZI</name>
<dbReference type="AlphaFoldDB" id="A0A9P4NS68"/>
<comment type="similarity">
    <text evidence="5">Belongs to the laat-1 family.</text>
</comment>
<feature type="region of interest" description="Disordered" evidence="7">
    <location>
        <begin position="110"/>
        <end position="152"/>
    </location>
</feature>
<evidence type="ECO:0000256" key="7">
    <source>
        <dbReference type="SAM" id="MobiDB-lite"/>
    </source>
</evidence>
<evidence type="ECO:0000256" key="2">
    <source>
        <dbReference type="ARBA" id="ARBA00022692"/>
    </source>
</evidence>
<feature type="transmembrane region" description="Helical" evidence="8">
    <location>
        <begin position="209"/>
        <end position="226"/>
    </location>
</feature>
<sequence>MAEAVHAHLAVHEALSGVFGSISLASWVFLLVPQLIENYKQGSAEGISLTFLCVWFIGDLTNLSGALLLRLVPTVIALAVYFCIADLILISQCLYYNTINARRMRKISQMSTATEDSAEQPLLRRDTNENSRRRSSLGLPGSHRRSSVSRRDSLTPILEESSGNAAWLKNGMAVMLVCLAGTIGWVMAWKSGVWHPTPEHAGPIGDRDMQLGGQVLGYISAVAYLGARIPQIVKNQRERSCEGLSLLFFLLSLLGNFTYGAGILFHSLERDYVLTNLPWLIGSLGTMAEDAVIFIQFRMFRDGAADVAVE</sequence>
<evidence type="ECO:0000256" key="5">
    <source>
        <dbReference type="ARBA" id="ARBA00038039"/>
    </source>
</evidence>
<comment type="catalytic activity">
    <reaction evidence="6">
        <text>L-histidine(out) + L-arginine(in) = L-histidine(in) + L-arginine(out)</text>
        <dbReference type="Rhea" id="RHEA:71063"/>
        <dbReference type="ChEBI" id="CHEBI:32682"/>
        <dbReference type="ChEBI" id="CHEBI:57595"/>
    </reaction>
</comment>
<dbReference type="FunFam" id="1.20.1280.290:FF:000012">
    <property type="entry name" value="Vacuolar membrane PQ loop repeat protein"/>
    <property type="match status" value="1"/>
</dbReference>
<evidence type="ECO:0000256" key="3">
    <source>
        <dbReference type="ARBA" id="ARBA00022989"/>
    </source>
</evidence>
<gene>
    <name evidence="9" type="ORF">EJ08DRAFT_216750</name>
</gene>
<protein>
    <submittedName>
        <fullName evidence="9">PQ-loop-domain-containing protein</fullName>
    </submittedName>
</protein>
<comment type="caution">
    <text evidence="9">The sequence shown here is derived from an EMBL/GenBank/DDBJ whole genome shotgun (WGS) entry which is preliminary data.</text>
</comment>
<dbReference type="FunFam" id="1.20.1280.290:FF:000009">
    <property type="entry name" value="PQ loop repeat family protein"/>
    <property type="match status" value="1"/>
</dbReference>
<keyword evidence="3 8" id="KW-1133">Transmembrane helix</keyword>
<dbReference type="Pfam" id="PF04193">
    <property type="entry name" value="PQ-loop"/>
    <property type="match status" value="2"/>
</dbReference>
<dbReference type="GO" id="GO:0034486">
    <property type="term" value="P:vacuolar transmembrane transport"/>
    <property type="evidence" value="ECO:0007669"/>
    <property type="project" value="UniProtKB-ARBA"/>
</dbReference>
<evidence type="ECO:0000256" key="4">
    <source>
        <dbReference type="ARBA" id="ARBA00023136"/>
    </source>
</evidence>
<organism evidence="9 10">
    <name type="scientific">Tothia fuscella</name>
    <dbReference type="NCBI Taxonomy" id="1048955"/>
    <lineage>
        <taxon>Eukaryota</taxon>
        <taxon>Fungi</taxon>
        <taxon>Dikarya</taxon>
        <taxon>Ascomycota</taxon>
        <taxon>Pezizomycotina</taxon>
        <taxon>Dothideomycetes</taxon>
        <taxon>Pleosporomycetidae</taxon>
        <taxon>Venturiales</taxon>
        <taxon>Cylindrosympodiaceae</taxon>
        <taxon>Tothia</taxon>
    </lineage>
</organism>
<dbReference type="InterPro" id="IPR051415">
    <property type="entry name" value="LAAT-1"/>
</dbReference>
<dbReference type="EMBL" id="MU007037">
    <property type="protein sequence ID" value="KAF2430695.1"/>
    <property type="molecule type" value="Genomic_DNA"/>
</dbReference>
<feature type="transmembrane region" description="Helical" evidence="8">
    <location>
        <begin position="246"/>
        <end position="265"/>
    </location>
</feature>
<dbReference type="OrthoDB" id="8048523at2759"/>
<keyword evidence="10" id="KW-1185">Reference proteome</keyword>
<proteinExistence type="inferred from homology"/>
<feature type="transmembrane region" description="Helical" evidence="8">
    <location>
        <begin position="14"/>
        <end position="36"/>
    </location>
</feature>
<comment type="subcellular location">
    <subcellularLocation>
        <location evidence="1">Membrane</location>
        <topology evidence="1">Multi-pass membrane protein</topology>
    </subcellularLocation>
</comment>
<evidence type="ECO:0000256" key="6">
    <source>
        <dbReference type="ARBA" id="ARBA00050768"/>
    </source>
</evidence>
<evidence type="ECO:0000313" key="9">
    <source>
        <dbReference type="EMBL" id="KAF2430695.1"/>
    </source>
</evidence>
<keyword evidence="2 8" id="KW-0812">Transmembrane</keyword>
<dbReference type="InterPro" id="IPR006603">
    <property type="entry name" value="PQ-loop_rpt"/>
</dbReference>
<dbReference type="PANTHER" id="PTHR16201">
    <property type="entry name" value="SEVEN TRANSMEMBRANE PROTEIN 1-RELATED"/>
    <property type="match status" value="1"/>
</dbReference>
<dbReference type="PANTHER" id="PTHR16201:SF44">
    <property type="entry name" value="SEVEN TRANSMEMBRANE PROTEIN 1"/>
    <property type="match status" value="1"/>
</dbReference>
<dbReference type="GO" id="GO:0098852">
    <property type="term" value="C:lytic vacuole membrane"/>
    <property type="evidence" value="ECO:0007669"/>
    <property type="project" value="UniProtKB-ARBA"/>
</dbReference>
<dbReference type="Gene3D" id="1.20.1280.290">
    <property type="match status" value="2"/>
</dbReference>
<dbReference type="SMART" id="SM00679">
    <property type="entry name" value="CTNS"/>
    <property type="match status" value="2"/>
</dbReference>
<accession>A0A9P4NS68</accession>
<evidence type="ECO:0000256" key="8">
    <source>
        <dbReference type="SAM" id="Phobius"/>
    </source>
</evidence>
<feature type="transmembrane region" description="Helical" evidence="8">
    <location>
        <begin position="75"/>
        <end position="96"/>
    </location>
</feature>
<feature type="transmembrane region" description="Helical" evidence="8">
    <location>
        <begin position="48"/>
        <end position="69"/>
    </location>
</feature>
<keyword evidence="4 8" id="KW-0472">Membrane</keyword>
<feature type="compositionally biased region" description="Basic and acidic residues" evidence="7">
    <location>
        <begin position="122"/>
        <end position="132"/>
    </location>
</feature>
<dbReference type="GO" id="GO:0015174">
    <property type="term" value="F:basic amino acid transmembrane transporter activity"/>
    <property type="evidence" value="ECO:0007669"/>
    <property type="project" value="UniProtKB-ARBA"/>
</dbReference>
<evidence type="ECO:0000256" key="1">
    <source>
        <dbReference type="ARBA" id="ARBA00004141"/>
    </source>
</evidence>
<dbReference type="Proteomes" id="UP000800235">
    <property type="component" value="Unassembled WGS sequence"/>
</dbReference>